<dbReference type="EMBL" id="CP002656">
    <property type="protein sequence ID" value="AEB94553.1"/>
    <property type="molecule type" value="Genomic_DNA"/>
</dbReference>
<keyword evidence="2 8" id="KW-0819">tRNA processing</keyword>
<proteinExistence type="inferred from homology"/>
<dbReference type="Proteomes" id="UP000007812">
    <property type="component" value="Chromosome"/>
</dbReference>
<evidence type="ECO:0000256" key="6">
    <source>
        <dbReference type="ARBA" id="ARBA00022801"/>
    </source>
</evidence>
<dbReference type="PANTHER" id="PTHR46018">
    <property type="entry name" value="ZINC PHOSPHODIESTERASE ELAC PROTEIN 1"/>
    <property type="match status" value="1"/>
</dbReference>
<keyword evidence="6 8" id="KW-0378">Hydrolase</keyword>
<comment type="function">
    <text evidence="8">Zinc phosphodiesterase, which displays some tRNA 3'-processing endonuclease activity. Probably involved in tRNA maturation, by removing a 3'-trailer from precursor tRNA.</text>
</comment>
<comment type="cofactor">
    <cofactor evidence="8">
        <name>Zn(2+)</name>
        <dbReference type="ChEBI" id="CHEBI:29105"/>
    </cofactor>
    <text evidence="8">Binds 2 Zn(2+) ions.</text>
</comment>
<dbReference type="GO" id="GO:0042781">
    <property type="term" value="F:3'-tRNA processing endoribonuclease activity"/>
    <property type="evidence" value="ECO:0007669"/>
    <property type="project" value="UniProtKB-UniRule"/>
</dbReference>
<dbReference type="GeneID" id="10492639"/>
<dbReference type="InterPro" id="IPR001279">
    <property type="entry name" value="Metallo-B-lactamas"/>
</dbReference>
<dbReference type="KEGG" id="mcn:Mcup_0445"/>
<dbReference type="HOGENOM" id="CLU_031317_2_1_2"/>
<accession>F4G054</accession>
<dbReference type="STRING" id="1006006.Mcup_0445"/>
<dbReference type="GO" id="GO:0008270">
    <property type="term" value="F:zinc ion binding"/>
    <property type="evidence" value="ECO:0007669"/>
    <property type="project" value="UniProtKB-UniRule"/>
</dbReference>
<dbReference type="InterPro" id="IPR036866">
    <property type="entry name" value="RibonucZ/Hydroxyglut_hydro"/>
</dbReference>
<feature type="active site" description="Proton acceptor" evidence="8">
    <location>
        <position position="64"/>
    </location>
</feature>
<evidence type="ECO:0000313" key="10">
    <source>
        <dbReference type="EMBL" id="AEB94553.1"/>
    </source>
</evidence>
<keyword evidence="11" id="KW-1185">Reference proteome</keyword>
<evidence type="ECO:0000256" key="5">
    <source>
        <dbReference type="ARBA" id="ARBA00022759"/>
    </source>
</evidence>
<keyword evidence="4 8" id="KW-0479">Metal-binding</keyword>
<sequence length="291" mass="32983">MIKVYFIGTGGGAPSRRGLPAYLVKKDGFSMLMDCGEGTQITMIKNSINIMRVNLIAITHLHADHVLGLPSLIQTMGMYDRKEKLYLMGPESLKEFLKVSFEHTYFRPGFPIEFVSTYEDKKVRVRPFKTCHVVPSQGFLVEEIDSINLDVERLKREGITDWRVMRELKGGREVKVGERTLKSEDYLVVKRGVRLAYTGDTRPCDSVINSAKGVDLLLHDSTFEDGIDASEYGHSTSSEAALVAREAEARRLALIHISSRYKKTDEMLKQARKIFPMSFVPEDLSFLNLRV</sequence>
<dbReference type="Gene3D" id="3.60.15.10">
    <property type="entry name" value="Ribonuclease Z/Hydroxyacylglutathione hydrolase-like"/>
    <property type="match status" value="1"/>
</dbReference>
<comment type="subunit">
    <text evidence="1 8">Homodimer.</text>
</comment>
<evidence type="ECO:0000256" key="2">
    <source>
        <dbReference type="ARBA" id="ARBA00022694"/>
    </source>
</evidence>
<evidence type="ECO:0000313" key="11">
    <source>
        <dbReference type="Proteomes" id="UP000007812"/>
    </source>
</evidence>
<dbReference type="AlphaFoldDB" id="F4G054"/>
<gene>
    <name evidence="8" type="primary">rnz</name>
    <name evidence="10" type="ordered locus">Mcup_0445</name>
</gene>
<keyword evidence="3 8" id="KW-0540">Nuclease</keyword>
<dbReference type="CDD" id="cd07717">
    <property type="entry name" value="RNaseZ_ZiPD-like_MBL-fold"/>
    <property type="match status" value="1"/>
</dbReference>
<evidence type="ECO:0000256" key="4">
    <source>
        <dbReference type="ARBA" id="ARBA00022723"/>
    </source>
</evidence>
<comment type="similarity">
    <text evidence="8">Belongs to the RNase Z family.</text>
</comment>
<dbReference type="Pfam" id="PF23023">
    <property type="entry name" value="Anti-Pycsar_Apyc1"/>
    <property type="match status" value="1"/>
</dbReference>
<evidence type="ECO:0000256" key="1">
    <source>
        <dbReference type="ARBA" id="ARBA00011738"/>
    </source>
</evidence>
<organism evidence="10 11">
    <name type="scientific">Metallosphaera cuprina (strain Ar-4)</name>
    <dbReference type="NCBI Taxonomy" id="1006006"/>
    <lineage>
        <taxon>Archaea</taxon>
        <taxon>Thermoproteota</taxon>
        <taxon>Thermoprotei</taxon>
        <taxon>Sulfolobales</taxon>
        <taxon>Sulfolobaceae</taxon>
        <taxon>Metallosphaera</taxon>
    </lineage>
</organism>
<dbReference type="EC" id="3.1.26.11" evidence="8"/>
<keyword evidence="7 8" id="KW-0862">Zinc</keyword>
<name>F4G054_METCR</name>
<reference evidence="10 11" key="1">
    <citation type="journal article" date="2011" name="J. Bacteriol.">
        <title>Complete genome sequence of Metallosphaera cuprina, a metal sulfide-oxidizing archaeon from a hot spring.</title>
        <authorList>
            <person name="Liu L.J."/>
            <person name="You X.Y."/>
            <person name="Zheng H."/>
            <person name="Wang S."/>
            <person name="Jiang C.Y."/>
            <person name="Liu S.J."/>
        </authorList>
    </citation>
    <scope>NUCLEOTIDE SEQUENCE [LARGE SCALE GENOMIC DNA]</scope>
    <source>
        <strain evidence="10 11">Ar-4</strain>
    </source>
</reference>
<dbReference type="PANTHER" id="PTHR46018:SF2">
    <property type="entry name" value="ZINC PHOSPHODIESTERASE ELAC PROTEIN 1"/>
    <property type="match status" value="1"/>
</dbReference>
<feature type="binding site" evidence="8">
    <location>
        <position position="60"/>
    </location>
    <ligand>
        <name>Zn(2+)</name>
        <dbReference type="ChEBI" id="CHEBI:29105"/>
        <label>1</label>
        <note>catalytic</note>
    </ligand>
</feature>
<protein>
    <recommendedName>
        <fullName evidence="8">Ribonuclease Z</fullName>
        <shortName evidence="8">RNase Z</shortName>
        <ecNumber evidence="8">3.1.26.11</ecNumber>
    </recommendedName>
    <alternativeName>
        <fullName evidence="8">tRNA 3 endonuclease</fullName>
    </alternativeName>
    <alternativeName>
        <fullName evidence="8">tRNase Z</fullName>
    </alternativeName>
</protein>
<feature type="binding site" evidence="8">
    <location>
        <position position="65"/>
    </location>
    <ligand>
        <name>Zn(2+)</name>
        <dbReference type="ChEBI" id="CHEBI:29105"/>
        <label>2</label>
        <note>catalytic</note>
    </ligand>
</feature>
<dbReference type="SUPFAM" id="SSF56281">
    <property type="entry name" value="Metallo-hydrolase/oxidoreductase"/>
    <property type="match status" value="1"/>
</dbReference>
<feature type="binding site" evidence="8">
    <location>
        <position position="132"/>
    </location>
    <ligand>
        <name>Zn(2+)</name>
        <dbReference type="ChEBI" id="CHEBI:29105"/>
        <label>1</label>
        <note>catalytic</note>
    </ligand>
</feature>
<dbReference type="RefSeq" id="WP_013737051.1">
    <property type="nucleotide sequence ID" value="NC_015435.1"/>
</dbReference>
<keyword evidence="5 8" id="KW-0255">Endonuclease</keyword>
<evidence type="ECO:0000259" key="9">
    <source>
        <dbReference type="Pfam" id="PF12706"/>
    </source>
</evidence>
<evidence type="ECO:0000256" key="7">
    <source>
        <dbReference type="ARBA" id="ARBA00022833"/>
    </source>
</evidence>
<feature type="binding site" evidence="8">
    <location>
        <position position="64"/>
    </location>
    <ligand>
        <name>Zn(2+)</name>
        <dbReference type="ChEBI" id="CHEBI:29105"/>
        <label>2</label>
        <note>catalytic</note>
    </ligand>
</feature>
<dbReference type="HAMAP" id="MF_01818">
    <property type="entry name" value="RNase_Z_BN"/>
    <property type="match status" value="1"/>
</dbReference>
<feature type="binding site" evidence="8">
    <location>
        <position position="200"/>
    </location>
    <ligand>
        <name>Zn(2+)</name>
        <dbReference type="ChEBI" id="CHEBI:29105"/>
        <label>1</label>
        <note>catalytic</note>
    </ligand>
</feature>
<dbReference type="OrthoDB" id="85118at2157"/>
<dbReference type="NCBIfam" id="NF000801">
    <property type="entry name" value="PRK00055.1-3"/>
    <property type="match status" value="1"/>
</dbReference>
<dbReference type="Pfam" id="PF12706">
    <property type="entry name" value="Lactamase_B_2"/>
    <property type="match status" value="1"/>
</dbReference>
<dbReference type="eggNOG" id="arCOG00501">
    <property type="taxonomic scope" value="Archaea"/>
</dbReference>
<dbReference type="InterPro" id="IPR013471">
    <property type="entry name" value="RNase_Z/BN"/>
</dbReference>
<feature type="binding site" evidence="8">
    <location>
        <position position="200"/>
    </location>
    <ligand>
        <name>Zn(2+)</name>
        <dbReference type="ChEBI" id="CHEBI:29105"/>
        <label>2</label>
        <note>catalytic</note>
    </ligand>
</feature>
<feature type="domain" description="Metallo-beta-lactamase" evidence="9">
    <location>
        <begin position="186"/>
        <end position="257"/>
    </location>
</feature>
<evidence type="ECO:0000256" key="8">
    <source>
        <dbReference type="HAMAP-Rule" id="MF_01818"/>
    </source>
</evidence>
<dbReference type="PATRIC" id="fig|1006006.8.peg.448"/>
<evidence type="ECO:0000256" key="3">
    <source>
        <dbReference type="ARBA" id="ARBA00022722"/>
    </source>
</evidence>
<comment type="catalytic activity">
    <reaction evidence="8">
        <text>Endonucleolytic cleavage of RNA, removing extra 3' nucleotides from tRNA precursor, generating 3' termini of tRNAs. A 3'-hydroxy group is left at the tRNA terminus and a 5'-phosphoryl group is left at the trailer molecule.</text>
        <dbReference type="EC" id="3.1.26.11"/>
    </reaction>
</comment>
<feature type="binding site" evidence="8">
    <location>
        <position position="256"/>
    </location>
    <ligand>
        <name>Zn(2+)</name>
        <dbReference type="ChEBI" id="CHEBI:29105"/>
        <label>2</label>
        <note>catalytic</note>
    </ligand>
</feature>
<feature type="binding site" evidence="8">
    <location>
        <position position="62"/>
    </location>
    <ligand>
        <name>Zn(2+)</name>
        <dbReference type="ChEBI" id="CHEBI:29105"/>
        <label>1</label>
        <note>catalytic</note>
    </ligand>
</feature>